<comment type="caution">
    <text evidence="1">The sequence shown here is derived from an EMBL/GenBank/DDBJ whole genome shotgun (WGS) entry which is preliminary data.</text>
</comment>
<keyword evidence="2" id="KW-1185">Reference proteome</keyword>
<organism evidence="1 2">
    <name type="scientific">Sphingomonas immobilis</name>
    <dbReference type="NCBI Taxonomy" id="3063997"/>
    <lineage>
        <taxon>Bacteria</taxon>
        <taxon>Pseudomonadati</taxon>
        <taxon>Pseudomonadota</taxon>
        <taxon>Alphaproteobacteria</taxon>
        <taxon>Sphingomonadales</taxon>
        <taxon>Sphingomonadaceae</taxon>
        <taxon>Sphingomonas</taxon>
    </lineage>
</organism>
<sequence>MPQIRISELPLSPALSGAERLPAIRSGANAAVTAGQIAALSRPAAIAPVATRCAFARGYSATPKQMMARTYHRALDDISALQIVEANWYSNAGTETGTGGTLSVTAAIEYPLNTCTAVTWGGAGTGSAATNTNLFSDFVAVSIPKGALFAIRRYVTNASGIVFSTISDQTDRGFGIDVFGYAASGIADQTLSGTQVSTAQAAGLCSYPAAILARTRRPSFGIVGDSRSAGAITTSSTASFDASGNVGEIARGLATAGYAALNGGVYGTQAAQFVASHARQVEILRYCPYIVLEHAINDVTAGRTAAQIQADLTAIAGYFPNARIIVSTTPPVTSSTDGWASLANQTTHANNAVRVAVNTWKRGVPQPFFDCWDVADTVESARNSGLWKPNFTLDGTHESDVAYAAIQADAGWAMRTATISAA</sequence>
<dbReference type="SUPFAM" id="SSF52266">
    <property type="entry name" value="SGNH hydrolase"/>
    <property type="match status" value="1"/>
</dbReference>
<dbReference type="RefSeq" id="WP_304563003.1">
    <property type="nucleotide sequence ID" value="NZ_JAUQSZ010000018.1"/>
</dbReference>
<evidence type="ECO:0000313" key="1">
    <source>
        <dbReference type="EMBL" id="MDO7844605.1"/>
    </source>
</evidence>
<reference evidence="1" key="1">
    <citation type="submission" date="2023-07" db="EMBL/GenBank/DDBJ databases">
        <authorList>
            <person name="Kim M.K."/>
        </authorList>
    </citation>
    <scope>NUCLEOTIDE SEQUENCE</scope>
    <source>
        <strain evidence="1">CA1-15</strain>
    </source>
</reference>
<proteinExistence type="predicted"/>
<dbReference type="Proteomes" id="UP001176468">
    <property type="component" value="Unassembled WGS sequence"/>
</dbReference>
<dbReference type="InterPro" id="IPR036514">
    <property type="entry name" value="SGNH_hydro_sf"/>
</dbReference>
<name>A0ABT9A435_9SPHN</name>
<dbReference type="CDD" id="cd00229">
    <property type="entry name" value="SGNH_hydrolase"/>
    <property type="match status" value="1"/>
</dbReference>
<protein>
    <submittedName>
        <fullName evidence="1">SGNH/GDSL hydrolase family protein</fullName>
    </submittedName>
</protein>
<dbReference type="GO" id="GO:0016787">
    <property type="term" value="F:hydrolase activity"/>
    <property type="evidence" value="ECO:0007669"/>
    <property type="project" value="UniProtKB-KW"/>
</dbReference>
<accession>A0ABT9A435</accession>
<evidence type="ECO:0000313" key="2">
    <source>
        <dbReference type="Proteomes" id="UP001176468"/>
    </source>
</evidence>
<gene>
    <name evidence="1" type="ORF">Q5H94_19900</name>
</gene>
<dbReference type="Gene3D" id="3.40.50.1110">
    <property type="entry name" value="SGNH hydrolase"/>
    <property type="match status" value="1"/>
</dbReference>
<dbReference type="EMBL" id="JAUQSZ010000018">
    <property type="protein sequence ID" value="MDO7844605.1"/>
    <property type="molecule type" value="Genomic_DNA"/>
</dbReference>
<keyword evidence="1" id="KW-0378">Hydrolase</keyword>